<comment type="caution">
    <text evidence="1">The sequence shown here is derived from an EMBL/GenBank/DDBJ whole genome shotgun (WGS) entry which is preliminary data.</text>
</comment>
<protein>
    <submittedName>
        <fullName evidence="1">Uncharacterized protein</fullName>
    </submittedName>
</protein>
<organism evidence="1 2">
    <name type="scientific">Scylla paramamosain</name>
    <name type="common">Mud crab</name>
    <dbReference type="NCBI Taxonomy" id="85552"/>
    <lineage>
        <taxon>Eukaryota</taxon>
        <taxon>Metazoa</taxon>
        <taxon>Ecdysozoa</taxon>
        <taxon>Arthropoda</taxon>
        <taxon>Crustacea</taxon>
        <taxon>Multicrustacea</taxon>
        <taxon>Malacostraca</taxon>
        <taxon>Eumalacostraca</taxon>
        <taxon>Eucarida</taxon>
        <taxon>Decapoda</taxon>
        <taxon>Pleocyemata</taxon>
        <taxon>Brachyura</taxon>
        <taxon>Eubrachyura</taxon>
        <taxon>Portunoidea</taxon>
        <taxon>Portunidae</taxon>
        <taxon>Portuninae</taxon>
        <taxon>Scylla</taxon>
    </lineage>
</organism>
<accession>A0AAW0S9P1</accession>
<evidence type="ECO:0000313" key="1">
    <source>
        <dbReference type="EMBL" id="KAK8371983.1"/>
    </source>
</evidence>
<dbReference type="AlphaFoldDB" id="A0AAW0S9P1"/>
<name>A0AAW0S9P1_SCYPA</name>
<evidence type="ECO:0000313" key="2">
    <source>
        <dbReference type="Proteomes" id="UP001487740"/>
    </source>
</evidence>
<dbReference type="Proteomes" id="UP001487740">
    <property type="component" value="Unassembled WGS sequence"/>
</dbReference>
<keyword evidence="2" id="KW-1185">Reference proteome</keyword>
<gene>
    <name evidence="1" type="ORF">O3P69_014189</name>
</gene>
<reference evidence="1 2" key="1">
    <citation type="submission" date="2023-03" db="EMBL/GenBank/DDBJ databases">
        <title>High-quality genome of Scylla paramamosain provides insights in environmental adaptation.</title>
        <authorList>
            <person name="Zhang L."/>
        </authorList>
    </citation>
    <scope>NUCLEOTIDE SEQUENCE [LARGE SCALE GENOMIC DNA]</scope>
    <source>
        <strain evidence="1">LZ_2023a</strain>
        <tissue evidence="1">Muscle</tissue>
    </source>
</reference>
<sequence length="389" mass="42697">MPIEAVDGELEEVTGMATFKNSGVSVLETLKDLRSNKIKLSEAMEKFGIATNPSTDGEFARDTELTYSDRAIDGWEKNDLPASQTSKLDDIEREIKTKFSDQEVTDKINDTELSKALDSILKRSLGRGSNFFVERFVAIAITGSVIGILGKATTDVLHASRGAQYNVCDADDIDNAISSSIGFNTAIGSYMYIEDGSHSNFKANAPICENTTSKPVCAVDYYCAYYWSGSLLPWVKPMSNLARGTSLTCDRGLNVTQAASEVLGTAASKITDLKRSIMDYIPCDMGKKLPESFKNIETLYEKNSKRVSSFEFTNACILYVEEVNRHLISLADTLIGKAALNDKGVFDEEFQPKIMAELTKDMASLVKSLVPVIISSNAVQMYKKGIEDD</sequence>
<dbReference type="EMBL" id="JARAKH010006380">
    <property type="protein sequence ID" value="KAK8371983.1"/>
    <property type="molecule type" value="Genomic_DNA"/>
</dbReference>
<proteinExistence type="predicted"/>